<evidence type="ECO:0000256" key="8">
    <source>
        <dbReference type="ARBA" id="ARBA00023239"/>
    </source>
</evidence>
<dbReference type="InterPro" id="IPR012110">
    <property type="entry name" value="PDC/IPDC-like"/>
</dbReference>
<evidence type="ECO:0000256" key="9">
    <source>
        <dbReference type="PIRSR" id="PIRSR036565-2"/>
    </source>
</evidence>
<evidence type="ECO:0000256" key="2">
    <source>
        <dbReference type="ARBA" id="ARBA00004173"/>
    </source>
</evidence>
<dbReference type="Gene3D" id="3.40.50.1220">
    <property type="entry name" value="TPP-binding domain"/>
    <property type="match status" value="1"/>
</dbReference>
<dbReference type="InterPro" id="IPR029035">
    <property type="entry name" value="DHS-like_NAD/FAD-binding_dom"/>
</dbReference>
<feature type="binding site" evidence="9">
    <location>
        <position position="473"/>
    </location>
    <ligand>
        <name>Mg(2+)</name>
        <dbReference type="ChEBI" id="CHEBI:18420"/>
    </ligand>
</feature>
<dbReference type="GO" id="GO:0030976">
    <property type="term" value="F:thiamine pyrophosphate binding"/>
    <property type="evidence" value="ECO:0007669"/>
    <property type="project" value="InterPro"/>
</dbReference>
<dbReference type="Pfam" id="PF00205">
    <property type="entry name" value="TPP_enzyme_M"/>
    <property type="match status" value="1"/>
</dbReference>
<name>A0A5C3F8E8_9BASI</name>
<evidence type="ECO:0000259" key="14">
    <source>
        <dbReference type="Pfam" id="PF02776"/>
    </source>
</evidence>
<dbReference type="InterPro" id="IPR047214">
    <property type="entry name" value="TPP_PDC_IPDC"/>
</dbReference>
<dbReference type="Pfam" id="PF02775">
    <property type="entry name" value="TPP_enzyme_C"/>
    <property type="match status" value="1"/>
</dbReference>
<keyword evidence="6 9" id="KW-0460">Magnesium</keyword>
<keyword evidence="5" id="KW-0210">Decarboxylase</keyword>
<comment type="similarity">
    <text evidence="3 10">Belongs to the TPP enzyme family.</text>
</comment>
<organism evidence="15 16">
    <name type="scientific">Pseudozyma flocculosa</name>
    <dbReference type="NCBI Taxonomy" id="84751"/>
    <lineage>
        <taxon>Eukaryota</taxon>
        <taxon>Fungi</taxon>
        <taxon>Dikarya</taxon>
        <taxon>Basidiomycota</taxon>
        <taxon>Ustilaginomycotina</taxon>
        <taxon>Ustilaginomycetes</taxon>
        <taxon>Ustilaginales</taxon>
        <taxon>Ustilaginaceae</taxon>
        <taxon>Pseudozyma</taxon>
    </lineage>
</organism>
<dbReference type="GO" id="GO:0005829">
    <property type="term" value="C:cytosol"/>
    <property type="evidence" value="ECO:0007669"/>
    <property type="project" value="TreeGrafter"/>
</dbReference>
<dbReference type="InterPro" id="IPR012000">
    <property type="entry name" value="Thiamin_PyroP_enz_cen_dom"/>
</dbReference>
<dbReference type="GO" id="GO:0005634">
    <property type="term" value="C:nucleus"/>
    <property type="evidence" value="ECO:0007669"/>
    <property type="project" value="TreeGrafter"/>
</dbReference>
<dbReference type="GO" id="GO:0005739">
    <property type="term" value="C:mitochondrion"/>
    <property type="evidence" value="ECO:0007669"/>
    <property type="project" value="UniProtKB-SubCell"/>
</dbReference>
<dbReference type="OrthoDB" id="3970464at2759"/>
<dbReference type="AlphaFoldDB" id="A0A5C3F8E8"/>
<dbReference type="Gene3D" id="3.40.50.970">
    <property type="match status" value="2"/>
</dbReference>
<dbReference type="GO" id="GO:0000949">
    <property type="term" value="P:aromatic amino acid family catabolic process to alcohol via Ehrlich pathway"/>
    <property type="evidence" value="ECO:0007669"/>
    <property type="project" value="TreeGrafter"/>
</dbReference>
<evidence type="ECO:0000256" key="4">
    <source>
        <dbReference type="ARBA" id="ARBA00022723"/>
    </source>
</evidence>
<feature type="binding site" evidence="9">
    <location>
        <position position="475"/>
    </location>
    <ligand>
        <name>Mg(2+)</name>
        <dbReference type="ChEBI" id="CHEBI:18420"/>
    </ligand>
</feature>
<keyword evidence="7 10" id="KW-0786">Thiamine pyrophosphate</keyword>
<evidence type="ECO:0000256" key="1">
    <source>
        <dbReference type="ARBA" id="ARBA00001964"/>
    </source>
</evidence>
<feature type="domain" description="Thiamine pyrophosphate enzyme TPP-binding" evidence="13">
    <location>
        <begin position="402"/>
        <end position="495"/>
    </location>
</feature>
<dbReference type="Proteomes" id="UP000323386">
    <property type="component" value="Unassembled WGS sequence"/>
</dbReference>
<evidence type="ECO:0000256" key="5">
    <source>
        <dbReference type="ARBA" id="ARBA00022793"/>
    </source>
</evidence>
<feature type="binding site" evidence="9">
    <location>
        <position position="446"/>
    </location>
    <ligand>
        <name>Mg(2+)</name>
        <dbReference type="ChEBI" id="CHEBI:18420"/>
    </ligand>
</feature>
<evidence type="ECO:0000256" key="3">
    <source>
        <dbReference type="ARBA" id="ARBA00007812"/>
    </source>
</evidence>
<protein>
    <submittedName>
        <fullName evidence="15">Probable PDC1 - pyruvate decarboxylase, isozyme 1</fullName>
    </submittedName>
</protein>
<sequence>MSEIKIGDYLLERLAQLGTRTVQGVPGDFNMGLLDQIEDHAKLEWVGNANELNAAYSADGYARIKGTVAAVVTTFGVGELSALNGVAGAFSERVPVVHVVGVPSTGAQGSRSLLHHTLGDGRFDAFETMSRQVSAASAVLKRSEGAADEIDRVLTVAVRQARPVYIALPTDLVHAKISAKNLETPLDTAVPANEPDAEQYALDVAFRHIDEAENPVILVDACAIRHNCLQETRDLVEKSGLPVFSTPMGKTAIDEDHEQYGGLYIGSLTSNGVKEIVESADALILIGALKSDFNTGSFSYRTPKQKTIELHSDHAIVGYSHYPDVGMKGLLPKLTKKLEPRRQQRLDATRKRITRFENRLPQEDGDTISQAWLWPRLGQFFKPTDQIIVETGTSSFGMLEAKLPPSSHFVAQILWGSIGWSVGATLGVALAAREEKLGRTCLFVGDGSLQLTVQEIGTMIRQGLKPLLFVLNNDGYEIERQIHGPQRTYNDIAPYNHKLLLDFFSAPEDRTVPKDESHRKDPQPSAKRYHAVHSKAELDELLKSDELDNVQAIHLIEVFMKRGDAPAALKRQAQATSGSNKYE</sequence>
<dbReference type="InterPro" id="IPR029061">
    <property type="entry name" value="THDP-binding"/>
</dbReference>
<evidence type="ECO:0000256" key="6">
    <source>
        <dbReference type="ARBA" id="ARBA00022842"/>
    </source>
</evidence>
<dbReference type="InterPro" id="IPR011766">
    <property type="entry name" value="TPP_enzyme_TPP-bd"/>
</dbReference>
<evidence type="ECO:0000256" key="10">
    <source>
        <dbReference type="RuleBase" id="RU362132"/>
    </source>
</evidence>
<dbReference type="PIRSF" id="PIRSF036565">
    <property type="entry name" value="Pyruvt_ip_decrb"/>
    <property type="match status" value="1"/>
</dbReference>
<dbReference type="GO" id="GO:0000287">
    <property type="term" value="F:magnesium ion binding"/>
    <property type="evidence" value="ECO:0007669"/>
    <property type="project" value="InterPro"/>
</dbReference>
<dbReference type="GO" id="GO:0004737">
    <property type="term" value="F:pyruvate decarboxylase activity"/>
    <property type="evidence" value="ECO:0007669"/>
    <property type="project" value="TreeGrafter"/>
</dbReference>
<feature type="domain" description="Thiamine pyrophosphate enzyme central" evidence="12">
    <location>
        <begin position="204"/>
        <end position="331"/>
    </location>
</feature>
<comment type="cofactor">
    <cofactor evidence="1">
        <name>thiamine diphosphate</name>
        <dbReference type="ChEBI" id="CHEBI:58937"/>
    </cofactor>
</comment>
<feature type="domain" description="Thiamine pyrophosphate enzyme N-terminal TPP-binding" evidence="14">
    <location>
        <begin position="5"/>
        <end position="115"/>
    </location>
</feature>
<reference evidence="15 16" key="1">
    <citation type="submission" date="2018-03" db="EMBL/GenBank/DDBJ databases">
        <authorList>
            <person name="Guldener U."/>
        </authorList>
    </citation>
    <scope>NUCLEOTIDE SEQUENCE [LARGE SCALE GENOMIC DNA]</scope>
    <source>
        <strain evidence="15 16">DAOM196992</strain>
    </source>
</reference>
<proteinExistence type="inferred from homology"/>
<feature type="compositionally biased region" description="Basic and acidic residues" evidence="11">
    <location>
        <begin position="510"/>
        <end position="522"/>
    </location>
</feature>
<keyword evidence="4 9" id="KW-0479">Metal-binding</keyword>
<evidence type="ECO:0000256" key="7">
    <source>
        <dbReference type="ARBA" id="ARBA00023052"/>
    </source>
</evidence>
<comment type="subcellular location">
    <subcellularLocation>
        <location evidence="2">Mitochondrion</location>
    </subcellularLocation>
</comment>
<dbReference type="Pfam" id="PF02776">
    <property type="entry name" value="TPP_enzyme_N"/>
    <property type="match status" value="1"/>
</dbReference>
<evidence type="ECO:0000313" key="16">
    <source>
        <dbReference type="Proteomes" id="UP000323386"/>
    </source>
</evidence>
<evidence type="ECO:0000259" key="12">
    <source>
        <dbReference type="Pfam" id="PF00205"/>
    </source>
</evidence>
<dbReference type="SUPFAM" id="SSF52518">
    <property type="entry name" value="Thiamin diphosphate-binding fold (THDP-binding)"/>
    <property type="match status" value="2"/>
</dbReference>
<dbReference type="EMBL" id="OOIP01000022">
    <property type="protein sequence ID" value="SPO40744.1"/>
    <property type="molecule type" value="Genomic_DNA"/>
</dbReference>
<dbReference type="InterPro" id="IPR047213">
    <property type="entry name" value="TPP_PYR_PDC_IPDC-like"/>
</dbReference>
<dbReference type="FunFam" id="3.40.50.970:FF:000019">
    <property type="entry name" value="Pyruvate decarboxylase isozyme"/>
    <property type="match status" value="1"/>
</dbReference>
<keyword evidence="16" id="KW-1185">Reference proteome</keyword>
<evidence type="ECO:0000313" key="15">
    <source>
        <dbReference type="EMBL" id="SPO40744.1"/>
    </source>
</evidence>
<keyword evidence="8" id="KW-0456">Lyase</keyword>
<dbReference type="FunFam" id="3.40.50.970:FF:000024">
    <property type="entry name" value="Pyruvate decarboxylase isozyme"/>
    <property type="match status" value="1"/>
</dbReference>
<accession>A0A5C3F8E8</accession>
<evidence type="ECO:0000259" key="13">
    <source>
        <dbReference type="Pfam" id="PF02775"/>
    </source>
</evidence>
<evidence type="ECO:0000256" key="11">
    <source>
        <dbReference type="SAM" id="MobiDB-lite"/>
    </source>
</evidence>
<comment type="cofactor">
    <cofactor evidence="9">
        <name>Mg(2+)</name>
        <dbReference type="ChEBI" id="CHEBI:18420"/>
    </cofactor>
    <text evidence="9">Binds 1 Mg(2+) per subunit.</text>
</comment>
<gene>
    <name evidence="15" type="ORF">PSFLO_06226</name>
</gene>
<dbReference type="PANTHER" id="PTHR43452">
    <property type="entry name" value="PYRUVATE DECARBOXYLASE"/>
    <property type="match status" value="1"/>
</dbReference>
<dbReference type="PANTHER" id="PTHR43452:SF30">
    <property type="entry name" value="PYRUVATE DECARBOXYLASE ISOZYME 1-RELATED"/>
    <property type="match status" value="1"/>
</dbReference>
<keyword evidence="15" id="KW-0670">Pyruvate</keyword>
<dbReference type="SUPFAM" id="SSF52467">
    <property type="entry name" value="DHS-like NAD/FAD-binding domain"/>
    <property type="match status" value="1"/>
</dbReference>
<dbReference type="InterPro" id="IPR012001">
    <property type="entry name" value="Thiamin_PyroP_enz_TPP-bd_dom"/>
</dbReference>
<feature type="region of interest" description="Disordered" evidence="11">
    <location>
        <begin position="510"/>
        <end position="531"/>
    </location>
</feature>
<dbReference type="CDD" id="cd02005">
    <property type="entry name" value="TPP_PDC_IPDC"/>
    <property type="match status" value="1"/>
</dbReference>
<dbReference type="CDD" id="cd07038">
    <property type="entry name" value="TPP_PYR_PDC_IPDC_like"/>
    <property type="match status" value="1"/>
</dbReference>